<dbReference type="InterPro" id="IPR001506">
    <property type="entry name" value="Peptidase_M12A"/>
</dbReference>
<comment type="cofactor">
    <cofactor evidence="2">
        <name>Zn(2+)</name>
        <dbReference type="ChEBI" id="CHEBI:29105"/>
    </cofactor>
    <text evidence="2">Binds 1 zinc ion per subunit.</text>
</comment>
<evidence type="ECO:0000313" key="4">
    <source>
        <dbReference type="Proteomes" id="UP001652582"/>
    </source>
</evidence>
<sequence>MTIGYKCLNPRDVARIVTAMLRAGVDSTSSVANSYDLVDRYEKEPTKSLITTEESKYINSLYKTECGLLTRKVSPSRRAMNIEDSIQFSADNLKYYSDKLWPLGIVLYGVDKKLVNTEDFNALKRAMNTIQQSTCVVFQEIVLDDVLLPKSYVWFEEDGEDMPELGFVEGKQSIKLSSLVVGAAGHTAHVVNNLLRVMGVPMMSNRFDRDNYVIIHWSNVETGKERYLEKDPEDAWFSHIPYDFDSVTHAPANYMCSHCELGQLTVQPIQDKLWQRTLSMGHTTKLSESDVKLVNMLYGAKCSVN</sequence>
<evidence type="ECO:0000256" key="2">
    <source>
        <dbReference type="RuleBase" id="RU361183"/>
    </source>
</evidence>
<gene>
    <name evidence="5" type="primary">LOC112056146</name>
</gene>
<proteinExistence type="predicted"/>
<accession>A0ABM3M532</accession>
<keyword evidence="2" id="KW-0645">Protease</keyword>
<keyword evidence="2" id="KW-0479">Metal-binding</keyword>
<dbReference type="RefSeq" id="XP_052746170.1">
    <property type="nucleotide sequence ID" value="XM_052890210.1"/>
</dbReference>
<dbReference type="InterPro" id="IPR006026">
    <property type="entry name" value="Peptidase_Metallo"/>
</dbReference>
<dbReference type="Proteomes" id="UP001652582">
    <property type="component" value="Chromosome 27"/>
</dbReference>
<protein>
    <recommendedName>
        <fullName evidence="2">Metalloendopeptidase</fullName>
        <ecNumber evidence="2">3.4.24.-</ecNumber>
    </recommendedName>
</protein>
<feature type="domain" description="Peptidase M12A" evidence="3">
    <location>
        <begin position="92"/>
        <end position="303"/>
    </location>
</feature>
<dbReference type="GeneID" id="112056146"/>
<keyword evidence="4" id="KW-1185">Reference proteome</keyword>
<evidence type="ECO:0000259" key="3">
    <source>
        <dbReference type="PROSITE" id="PS51864"/>
    </source>
</evidence>
<dbReference type="InterPro" id="IPR024079">
    <property type="entry name" value="MetalloPept_cat_dom_sf"/>
</dbReference>
<reference evidence="5" key="1">
    <citation type="submission" date="2025-08" db="UniProtKB">
        <authorList>
            <consortium name="RefSeq"/>
        </authorList>
    </citation>
    <scope>IDENTIFICATION</scope>
</reference>
<keyword evidence="2" id="KW-0862">Zinc</keyword>
<dbReference type="EC" id="3.4.24.-" evidence="2"/>
<comment type="caution">
    <text evidence="1">Lacks conserved residue(s) required for the propagation of feature annotation.</text>
</comment>
<keyword evidence="2" id="KW-0378">Hydrolase</keyword>
<name>A0ABM3M532_BICAN</name>
<dbReference type="PANTHER" id="PTHR10127:SF850">
    <property type="entry name" value="METALLOENDOPEPTIDASE"/>
    <property type="match status" value="1"/>
</dbReference>
<dbReference type="PRINTS" id="PR00480">
    <property type="entry name" value="ASTACIN"/>
</dbReference>
<dbReference type="SUPFAM" id="SSF55486">
    <property type="entry name" value="Metalloproteases ('zincins'), catalytic domain"/>
    <property type="match status" value="1"/>
</dbReference>
<evidence type="ECO:0000313" key="5">
    <source>
        <dbReference type="RefSeq" id="XP_052746170.1"/>
    </source>
</evidence>
<dbReference type="Pfam" id="PF01400">
    <property type="entry name" value="Astacin"/>
    <property type="match status" value="1"/>
</dbReference>
<evidence type="ECO:0000256" key="1">
    <source>
        <dbReference type="PROSITE-ProRule" id="PRU01211"/>
    </source>
</evidence>
<dbReference type="PROSITE" id="PS51864">
    <property type="entry name" value="ASTACIN"/>
    <property type="match status" value="1"/>
</dbReference>
<organism evidence="4 5">
    <name type="scientific">Bicyclus anynana</name>
    <name type="common">Squinting bush brown butterfly</name>
    <dbReference type="NCBI Taxonomy" id="110368"/>
    <lineage>
        <taxon>Eukaryota</taxon>
        <taxon>Metazoa</taxon>
        <taxon>Ecdysozoa</taxon>
        <taxon>Arthropoda</taxon>
        <taxon>Hexapoda</taxon>
        <taxon>Insecta</taxon>
        <taxon>Pterygota</taxon>
        <taxon>Neoptera</taxon>
        <taxon>Endopterygota</taxon>
        <taxon>Lepidoptera</taxon>
        <taxon>Glossata</taxon>
        <taxon>Ditrysia</taxon>
        <taxon>Papilionoidea</taxon>
        <taxon>Nymphalidae</taxon>
        <taxon>Satyrinae</taxon>
        <taxon>Satyrini</taxon>
        <taxon>Mycalesina</taxon>
        <taxon>Bicyclus</taxon>
    </lineage>
</organism>
<dbReference type="Gene3D" id="3.40.390.10">
    <property type="entry name" value="Collagenase (Catalytic Domain)"/>
    <property type="match status" value="1"/>
</dbReference>
<keyword evidence="2" id="KW-0482">Metalloprotease</keyword>
<dbReference type="SMART" id="SM00235">
    <property type="entry name" value="ZnMc"/>
    <property type="match status" value="1"/>
</dbReference>
<dbReference type="PANTHER" id="PTHR10127">
    <property type="entry name" value="DISCOIDIN, CUB, EGF, LAMININ , AND ZINC METALLOPROTEASE DOMAIN CONTAINING"/>
    <property type="match status" value="1"/>
</dbReference>